<dbReference type="GO" id="GO:0005975">
    <property type="term" value="P:carbohydrate metabolic process"/>
    <property type="evidence" value="ECO:0007669"/>
    <property type="project" value="InterPro"/>
</dbReference>
<sequence>MVQKPAFLITIDTEGDNLWVNTKDILTQNAHYLGRFQQLCEKYDFKPTYLTNYEMAISPAYVSFARDVLERGQGEVGMHLHAWNSPPLYSLTSDDDNYKPYLIEYPIEVMRQKIAFMTNLLEDTFGVKMVSHRAGRWAFNRYYAQLLHEFGYQVDCSVTPYIDWRGVMGDPKGNGGTDYSHFPDGAYFMDLEDITKVGTSTLLQVPMSTRLKYGFLQNTFKQIYNGVRGKKKPLSVRWLRPKGGNVDEMKCVVEQCLNEGKNYVEFMLHSSEFMPGGSPTFSNAESIELLYRDLDELFSWLSQRTQGMTMAEFYKKSVAC</sequence>
<dbReference type="Gene3D" id="3.20.20.370">
    <property type="entry name" value="Glycoside hydrolase/deacetylase"/>
    <property type="match status" value="1"/>
</dbReference>
<keyword evidence="2" id="KW-1185">Reference proteome</keyword>
<organism evidence="1 2">
    <name type="scientific">Limnobaculum parvum</name>
    <dbReference type="NCBI Taxonomy" id="2172103"/>
    <lineage>
        <taxon>Bacteria</taxon>
        <taxon>Pseudomonadati</taxon>
        <taxon>Pseudomonadota</taxon>
        <taxon>Gammaproteobacteria</taxon>
        <taxon>Enterobacterales</taxon>
        <taxon>Budviciaceae</taxon>
        <taxon>Limnobaculum</taxon>
    </lineage>
</organism>
<dbReference type="OrthoDB" id="9771584at2"/>
<dbReference type="SUPFAM" id="SSF88713">
    <property type="entry name" value="Glycoside hydrolase/deacetylase"/>
    <property type="match status" value="1"/>
</dbReference>
<accession>A0A2Y9TYA3</accession>
<reference evidence="1 2" key="1">
    <citation type="journal article" date="2019" name="Int. J. Syst. Evol. Microbiol.">
        <title>Limnobaculum parvum gen. nov., sp. nov., isolated from a freshwater lake.</title>
        <authorList>
            <person name="Baek C."/>
            <person name="Shin S.K."/>
            <person name="Yi H."/>
        </authorList>
    </citation>
    <scope>NUCLEOTIDE SEQUENCE [LARGE SCALE GENOMIC DNA]</scope>
    <source>
        <strain evidence="1 2">HYN0051</strain>
    </source>
</reference>
<evidence type="ECO:0000313" key="1">
    <source>
        <dbReference type="EMBL" id="AWH88686.1"/>
    </source>
</evidence>
<dbReference type="Proteomes" id="UP000244908">
    <property type="component" value="Chromosome"/>
</dbReference>
<protein>
    <submittedName>
        <fullName evidence="1">Deacetylase</fullName>
    </submittedName>
</protein>
<dbReference type="EMBL" id="CP029185">
    <property type="protein sequence ID" value="AWH88686.1"/>
    <property type="molecule type" value="Genomic_DNA"/>
</dbReference>
<gene>
    <name evidence="1" type="ORF">HYN51_09020</name>
</gene>
<dbReference type="InterPro" id="IPR011330">
    <property type="entry name" value="Glyco_hydro/deAcase_b/a-brl"/>
</dbReference>
<evidence type="ECO:0000313" key="2">
    <source>
        <dbReference type="Proteomes" id="UP000244908"/>
    </source>
</evidence>
<dbReference type="CDD" id="cd10935">
    <property type="entry name" value="CE4_WalW"/>
    <property type="match status" value="1"/>
</dbReference>
<proteinExistence type="predicted"/>
<dbReference type="RefSeq" id="WP_108900744.1">
    <property type="nucleotide sequence ID" value="NZ_CP029185.2"/>
</dbReference>
<name>A0A2Y9TYA3_9GAMM</name>
<dbReference type="KEGG" id="lpv:HYN51_09020"/>
<dbReference type="AlphaFoldDB" id="A0A2Y9TYA3"/>